<accession>A0A1I6R220</accession>
<organism evidence="1 2">
    <name type="scientific">Sphingobacterium wenxiniae</name>
    <dbReference type="NCBI Taxonomy" id="683125"/>
    <lineage>
        <taxon>Bacteria</taxon>
        <taxon>Pseudomonadati</taxon>
        <taxon>Bacteroidota</taxon>
        <taxon>Sphingobacteriia</taxon>
        <taxon>Sphingobacteriales</taxon>
        <taxon>Sphingobacteriaceae</taxon>
        <taxon>Sphingobacterium</taxon>
    </lineage>
</organism>
<name>A0A1I6R220_9SPHI</name>
<dbReference type="Proteomes" id="UP000198785">
    <property type="component" value="Unassembled WGS sequence"/>
</dbReference>
<evidence type="ECO:0000313" key="1">
    <source>
        <dbReference type="EMBL" id="SFS58670.1"/>
    </source>
</evidence>
<protein>
    <submittedName>
        <fullName evidence="1">Uncharacterized protein</fullName>
    </submittedName>
</protein>
<keyword evidence="2" id="KW-1185">Reference proteome</keyword>
<proteinExistence type="predicted"/>
<evidence type="ECO:0000313" key="2">
    <source>
        <dbReference type="Proteomes" id="UP000198785"/>
    </source>
</evidence>
<dbReference type="AlphaFoldDB" id="A0A1I6R220"/>
<gene>
    <name evidence="1" type="ORF">SAMN05660206_10326</name>
</gene>
<dbReference type="EMBL" id="FOZZ01000003">
    <property type="protein sequence ID" value="SFS58670.1"/>
    <property type="molecule type" value="Genomic_DNA"/>
</dbReference>
<sequence length="45" mass="5310">MKFSNADEGIKKEPTLTDIVTWVLQYKQVFCFFSYAYAHLLHGRI</sequence>
<reference evidence="1 2" key="1">
    <citation type="submission" date="2016-10" db="EMBL/GenBank/DDBJ databases">
        <authorList>
            <person name="de Groot N.N."/>
        </authorList>
    </citation>
    <scope>NUCLEOTIDE SEQUENCE [LARGE SCALE GENOMIC DNA]</scope>
    <source>
        <strain evidence="1 2">DSM 22789</strain>
    </source>
</reference>